<evidence type="ECO:0000259" key="2">
    <source>
        <dbReference type="Pfam" id="PF12697"/>
    </source>
</evidence>
<dbReference type="GO" id="GO:0003824">
    <property type="term" value="F:catalytic activity"/>
    <property type="evidence" value="ECO:0007669"/>
    <property type="project" value="UniProtKB-ARBA"/>
</dbReference>
<dbReference type="Proteomes" id="UP000215199">
    <property type="component" value="Unassembled WGS sequence"/>
</dbReference>
<protein>
    <recommendedName>
        <fullName evidence="2">AB hydrolase-1 domain-containing protein</fullName>
    </recommendedName>
</protein>
<dbReference type="PANTHER" id="PTHR43689:SF8">
    <property type="entry name" value="ALPHA_BETA-HYDROLASES SUPERFAMILY PROTEIN"/>
    <property type="match status" value="1"/>
</dbReference>
<feature type="domain" description="AB hydrolase-1" evidence="2">
    <location>
        <begin position="26"/>
        <end position="252"/>
    </location>
</feature>
<dbReference type="PANTHER" id="PTHR43689">
    <property type="entry name" value="HYDROLASE"/>
    <property type="match status" value="1"/>
</dbReference>
<dbReference type="SUPFAM" id="SSF53474">
    <property type="entry name" value="alpha/beta-Hydrolases"/>
    <property type="match status" value="1"/>
</dbReference>
<evidence type="ECO:0000313" key="4">
    <source>
        <dbReference type="Proteomes" id="UP000215199"/>
    </source>
</evidence>
<accession>A0A229SKT2</accession>
<dbReference type="RefSeq" id="WP_093954296.1">
    <property type="nucleotide sequence ID" value="NZ_NMUL01000085.1"/>
</dbReference>
<dbReference type="OrthoDB" id="135231at2"/>
<gene>
    <name evidence="3" type="ORF">CF165_48090</name>
</gene>
<dbReference type="EMBL" id="NMUL01000085">
    <property type="protein sequence ID" value="OXM59344.1"/>
    <property type="molecule type" value="Genomic_DNA"/>
</dbReference>
<keyword evidence="4" id="KW-1185">Reference proteome</keyword>
<dbReference type="InterPro" id="IPR000073">
    <property type="entry name" value="AB_hydrolase_1"/>
</dbReference>
<proteinExistence type="predicted"/>
<organism evidence="3 4">
    <name type="scientific">Amycolatopsis vastitatis</name>
    <dbReference type="NCBI Taxonomy" id="1905142"/>
    <lineage>
        <taxon>Bacteria</taxon>
        <taxon>Bacillati</taxon>
        <taxon>Actinomycetota</taxon>
        <taxon>Actinomycetes</taxon>
        <taxon>Pseudonocardiales</taxon>
        <taxon>Pseudonocardiaceae</taxon>
        <taxon>Amycolatopsis</taxon>
    </lineage>
</organism>
<evidence type="ECO:0000313" key="3">
    <source>
        <dbReference type="EMBL" id="OXM59344.1"/>
    </source>
</evidence>
<dbReference type="AlphaFoldDB" id="A0A229SKT2"/>
<sequence length="258" mass="27727">MTDPGTGKAAPAVRVHHESASNQPEVVLVHGTMDRSASFGPVLRQLTDRRAVTYDRRGWGRSRSSGGGTIQLNDHVQDLLSVLESAAEPPVLAAHSFGGIIALCAAARRPASVRAVVAYEPPVRWLPWWPVEAPWERVVREATPQGPAAVATAMFTAVTGRPPGPDQQRPGELEANGRSLLAEMGDPSLAEIYFDLDRLAGLRVVVGAGSESQPHHIEVARRLALLLDRGVFVELPGAGHSAHVTHPELFARLIETTR</sequence>
<dbReference type="InterPro" id="IPR029058">
    <property type="entry name" value="AB_hydrolase_fold"/>
</dbReference>
<name>A0A229SKT2_9PSEU</name>
<feature type="region of interest" description="Disordered" evidence="1">
    <location>
        <begin position="1"/>
        <end position="21"/>
    </location>
</feature>
<reference evidence="4" key="1">
    <citation type="submission" date="2017-07" db="EMBL/GenBank/DDBJ databases">
        <title>Comparative genome mining reveals phylogenetic distribution patterns of secondary metabolites in Amycolatopsis.</title>
        <authorList>
            <person name="Adamek M."/>
            <person name="Alanjary M."/>
            <person name="Sales-Ortells H."/>
            <person name="Goodfellow M."/>
            <person name="Bull A.T."/>
            <person name="Kalinowski J."/>
            <person name="Ziemert N."/>
        </authorList>
    </citation>
    <scope>NUCLEOTIDE SEQUENCE [LARGE SCALE GENOMIC DNA]</scope>
    <source>
        <strain evidence="4">H5</strain>
    </source>
</reference>
<evidence type="ECO:0000256" key="1">
    <source>
        <dbReference type="SAM" id="MobiDB-lite"/>
    </source>
</evidence>
<dbReference type="Gene3D" id="3.40.50.1820">
    <property type="entry name" value="alpha/beta hydrolase"/>
    <property type="match status" value="1"/>
</dbReference>
<dbReference type="Pfam" id="PF12697">
    <property type="entry name" value="Abhydrolase_6"/>
    <property type="match status" value="1"/>
</dbReference>
<comment type="caution">
    <text evidence="3">The sequence shown here is derived from an EMBL/GenBank/DDBJ whole genome shotgun (WGS) entry which is preliminary data.</text>
</comment>